<feature type="region of interest" description="Disordered" evidence="1">
    <location>
        <begin position="163"/>
        <end position="201"/>
    </location>
</feature>
<sequence length="223" mass="23454">MACLDWFVVHRSSFIVKLLVFIFALFTLHFSLFTPTPTLADWKFDAILPICTISPDVTSITAGSSAPIITVPIAFTATYPLGAPGPSLIKEITVFKGIVDITSQSTLEHTAPYNPLTAVYNWDTTSLSFSPPQYAFSIKATTTAGNVVNECYKRSYSLVPGPTATPVPGGGLPPGGGSPPPPGGGSPADTPTPTFAPITATPTPFGYNPAWLQIIGGDTHVNK</sequence>
<dbReference type="AlphaFoldDB" id="A0A1F5N029"/>
<dbReference type="Proteomes" id="UP000177135">
    <property type="component" value="Unassembled WGS sequence"/>
</dbReference>
<protein>
    <submittedName>
        <fullName evidence="2">Uncharacterized protein</fullName>
    </submittedName>
</protein>
<evidence type="ECO:0000256" key="1">
    <source>
        <dbReference type="SAM" id="MobiDB-lite"/>
    </source>
</evidence>
<evidence type="ECO:0000313" key="2">
    <source>
        <dbReference type="EMBL" id="OGE70978.1"/>
    </source>
</evidence>
<organism evidence="2 3">
    <name type="scientific">Candidatus Daviesbacteria bacterium RIFOXYD1_FULL_41_10</name>
    <dbReference type="NCBI Taxonomy" id="1797801"/>
    <lineage>
        <taxon>Bacteria</taxon>
        <taxon>Candidatus Daviesiibacteriota</taxon>
    </lineage>
</organism>
<feature type="compositionally biased region" description="Low complexity" evidence="1">
    <location>
        <begin position="187"/>
        <end position="201"/>
    </location>
</feature>
<proteinExistence type="predicted"/>
<gene>
    <name evidence="2" type="ORF">A2617_01185</name>
</gene>
<evidence type="ECO:0000313" key="3">
    <source>
        <dbReference type="Proteomes" id="UP000177135"/>
    </source>
</evidence>
<dbReference type="EMBL" id="MFEC01000026">
    <property type="protein sequence ID" value="OGE70978.1"/>
    <property type="molecule type" value="Genomic_DNA"/>
</dbReference>
<name>A0A1F5N029_9BACT</name>
<comment type="caution">
    <text evidence="2">The sequence shown here is derived from an EMBL/GenBank/DDBJ whole genome shotgun (WGS) entry which is preliminary data.</text>
</comment>
<reference evidence="2 3" key="1">
    <citation type="journal article" date="2016" name="Nat. Commun.">
        <title>Thousands of microbial genomes shed light on interconnected biogeochemical processes in an aquifer system.</title>
        <authorList>
            <person name="Anantharaman K."/>
            <person name="Brown C.T."/>
            <person name="Hug L.A."/>
            <person name="Sharon I."/>
            <person name="Castelle C.J."/>
            <person name="Probst A.J."/>
            <person name="Thomas B.C."/>
            <person name="Singh A."/>
            <person name="Wilkins M.J."/>
            <person name="Karaoz U."/>
            <person name="Brodie E.L."/>
            <person name="Williams K.H."/>
            <person name="Hubbard S.S."/>
            <person name="Banfield J.F."/>
        </authorList>
    </citation>
    <scope>NUCLEOTIDE SEQUENCE [LARGE SCALE GENOMIC DNA]</scope>
</reference>
<accession>A0A1F5N029</accession>